<dbReference type="EMBL" id="QFRI01000001">
    <property type="protein sequence ID" value="PWH83190.1"/>
    <property type="molecule type" value="Genomic_DNA"/>
</dbReference>
<dbReference type="CDD" id="cd02204">
    <property type="entry name" value="PurL_repeat2"/>
    <property type="match status" value="1"/>
</dbReference>
<feature type="binding site" evidence="10">
    <location>
        <position position="826"/>
    </location>
    <ligand>
        <name>Mg(2+)</name>
        <dbReference type="ChEBI" id="CHEBI:18420"/>
    </ligand>
</feature>
<dbReference type="GO" id="GO:0046872">
    <property type="term" value="F:metal ion binding"/>
    <property type="evidence" value="ECO:0007669"/>
    <property type="project" value="UniProtKB-KW"/>
</dbReference>
<keyword evidence="6 10" id="KW-0658">Purine biosynthesis</keyword>
<comment type="pathway">
    <text evidence="1 10">Purine metabolism; IMP biosynthesis via de novo pathway; 5-amino-1-(5-phospho-D-ribosyl)imidazole from N(2)-formyl-N(1)-(5-phospho-D-ribosyl)glycinamide: step 1/2.</text>
</comment>
<evidence type="ECO:0000256" key="4">
    <source>
        <dbReference type="ARBA" id="ARBA00022723"/>
    </source>
</evidence>
<dbReference type="PANTHER" id="PTHR10099">
    <property type="entry name" value="PHOSPHORIBOSYLFORMYLGLYCINAMIDINE SYNTHASE"/>
    <property type="match status" value="1"/>
</dbReference>
<dbReference type="PROSITE" id="PS51273">
    <property type="entry name" value="GATASE_TYPE_1"/>
    <property type="match status" value="1"/>
</dbReference>
<dbReference type="Pfam" id="PF02769">
    <property type="entry name" value="AIRS_C"/>
    <property type="match status" value="2"/>
</dbReference>
<dbReference type="Gene3D" id="3.40.50.880">
    <property type="match status" value="1"/>
</dbReference>
<dbReference type="InterPro" id="IPR036676">
    <property type="entry name" value="PurM-like_C_sf"/>
</dbReference>
<dbReference type="SUPFAM" id="SSF55326">
    <property type="entry name" value="PurM N-terminal domain-like"/>
    <property type="match status" value="2"/>
</dbReference>
<dbReference type="Proteomes" id="UP000245375">
    <property type="component" value="Unassembled WGS sequence"/>
</dbReference>
<dbReference type="Pfam" id="PF22689">
    <property type="entry name" value="FGAR-AT_PurM_N-like"/>
    <property type="match status" value="1"/>
</dbReference>
<evidence type="ECO:0000256" key="5">
    <source>
        <dbReference type="ARBA" id="ARBA00022741"/>
    </source>
</evidence>
<proteinExistence type="inferred from homology"/>
<feature type="active site" evidence="10">
    <location>
        <position position="1180"/>
    </location>
</feature>
<comment type="function">
    <text evidence="10">Phosphoribosylformylglycinamidine synthase involved in the purines biosynthetic pathway. Catalyzes the ATP-dependent conversion of formylglycinamide ribonucleotide (FGAR) and glutamine to yield formylglycinamidine ribonucleotide (FGAM) and glutamate.</text>
</comment>
<feature type="binding site" evidence="10">
    <location>
        <begin position="260"/>
        <end position="271"/>
    </location>
    <ligand>
        <name>ATP</name>
        <dbReference type="ChEBI" id="CHEBI:30616"/>
    </ligand>
</feature>
<name>A0A2U2X617_9FLAO</name>
<sequence>MIHFFGNVTSKVFAVQTTKELSTETISKLTWLFGNQAKIKQASLDAFFVGPRAAMITPWSTNAVEITQNMGITDIIRIEEFKAVAEDFKDFDPMISEKFNGLNQESFTIDIKPEPILNIEDIAAYNVQEGLSLSDEEVAYLDGVAKKIGRPLTDSEVFGFSQVNSEHCRHKIFNGTFVIDGEEKPTSLFKLIKETSKQHPNDIVSAYKDNVAFIKGPKVEQFAPKRADVPDYYTTEDFDSVISLKAETHNFPTTVEPFNGAATGSGGEIRDRLAGGKGSLPLAGTAVYMTSYSRLEENRPWEHGVSERDWLYQTPMDILIKASNGASDFGNKFGQPLICGSVLTFEHEEDARKLGFDKVIMQAGGIGYGKANQALKDTPKTGDKIVILGGENYRIGMGGAAVSSADTGAFASGIELNAVQRSNPEMQKRAANAVRGMVESDENFIVSIHDHGAGGHLNCLSELVEDTGGKIDLDALPVGDPTLSDKEIIGNESQERMGLVIGEKHIDTLHKIADRERSPMYTVGDVTGDDRFTFQSKTKGNKPMDLAMEDMFGSSPKTVMTDNTVKRNYSNVAYNSDNFNDYLEQVLQLEAVACKDWLTNKVDRCVGGKVAKQQCVGPLQIPLNNVGVMALDYKGKEGIATSIGHSPISGLINPVAGSRNSITESLTNIIWAPLKDGLQSVSLSANWMWPCKNEGEDARLYEAVEAISEFSIDLGINVPTGKDSLSMKQKYPNEDVISPGTVIISAAANCNDISKVVEPVFNKNGGAIYYINISQDDFKLGGSSFAQVLNKIGNDAPNVKDAGYVKNVFNTIQDLIRNEHIVAGHDVASGGLITTLLELCFADINLGAELDLSALAENDSFKLLFSENAGIVIQAKDTSIEQVLADANIEFFNIGNVTESDTLSIINNADVFTLTVSRLRDVWYKTSFLLDQKQTANGLAQDRFDNYKNQPLQFTFPKHFTGKLPVTGSYRPKAAILREKGSNSEREMANAMYLAGFDVKDVHMTDLISGRETLEDIKFLGAVGGFSNSDVLGSAKGWAGAIKYNEKANKAIKNFFDREDTLSVGICNGCQLFMELEEINPDHEIHGKMHHNDSHKHESSFTSVKIQENNSVMLSKLAGTTLGVWISHGEGKFNLPYTEDKYHIVAKYGYEGYPHNPNGSDFNTAMMSDKTGRHLVTMPHIERSTFQWNWANYPDGRKDEVSPWLEAFVNARLWIENYS</sequence>
<dbReference type="Gene3D" id="3.30.1330.10">
    <property type="entry name" value="PurM-like, N-terminal domain"/>
    <property type="match status" value="2"/>
</dbReference>
<dbReference type="NCBIfam" id="NF003672">
    <property type="entry name" value="PRK05297.1"/>
    <property type="match status" value="1"/>
</dbReference>
<evidence type="ECO:0000313" key="15">
    <source>
        <dbReference type="EMBL" id="PWH83190.1"/>
    </source>
</evidence>
<keyword evidence="4 10" id="KW-0479">Metal-binding</keyword>
<dbReference type="HAMAP" id="MF_00419">
    <property type="entry name" value="PurL_1"/>
    <property type="match status" value="1"/>
</dbReference>
<dbReference type="Gene3D" id="3.90.650.10">
    <property type="entry name" value="PurM-like C-terminal domain"/>
    <property type="match status" value="2"/>
</dbReference>
<dbReference type="SUPFAM" id="SSF52317">
    <property type="entry name" value="Class I glutamine amidotransferase-like"/>
    <property type="match status" value="1"/>
</dbReference>
<dbReference type="UniPathway" id="UPA00074">
    <property type="reaction ID" value="UER00128"/>
</dbReference>
<feature type="active site" description="Nucleophile" evidence="10">
    <location>
        <position position="1067"/>
    </location>
</feature>
<dbReference type="OrthoDB" id="9804441at2"/>
<dbReference type="SUPFAM" id="SSF109736">
    <property type="entry name" value="FGAM synthase PurL, linker domain"/>
    <property type="match status" value="1"/>
</dbReference>
<dbReference type="InterPro" id="IPR041609">
    <property type="entry name" value="PurL_linker"/>
</dbReference>
<evidence type="ECO:0000259" key="13">
    <source>
        <dbReference type="Pfam" id="PF18076"/>
    </source>
</evidence>
<dbReference type="InterPro" id="IPR040707">
    <property type="entry name" value="FGAR-AT_N"/>
</dbReference>
<dbReference type="SMART" id="SM01211">
    <property type="entry name" value="GATase_5"/>
    <property type="match status" value="1"/>
</dbReference>
<dbReference type="AlphaFoldDB" id="A0A2U2X617"/>
<dbReference type="InterPro" id="IPR010073">
    <property type="entry name" value="PurL_large"/>
</dbReference>
<dbReference type="GO" id="GO:0005524">
    <property type="term" value="F:ATP binding"/>
    <property type="evidence" value="ECO:0007669"/>
    <property type="project" value="UniProtKB-UniRule"/>
</dbReference>
<evidence type="ECO:0000256" key="8">
    <source>
        <dbReference type="ARBA" id="ARBA00022842"/>
    </source>
</evidence>
<dbReference type="FunFam" id="3.40.50.880:FF:000055">
    <property type="entry name" value="Phosphoribosylformylglycinamidine synthase"/>
    <property type="match status" value="1"/>
</dbReference>
<comment type="subcellular location">
    <subcellularLocation>
        <location evidence="10">Cytoplasm</location>
    </subcellularLocation>
</comment>
<dbReference type="SUPFAM" id="SSF56042">
    <property type="entry name" value="PurM C-terminal domain-like"/>
    <property type="match status" value="2"/>
</dbReference>
<dbReference type="EC" id="6.3.5.3" evidence="10"/>
<feature type="domain" description="FGAR-AT PurM N-terminal-like" evidence="14">
    <location>
        <begin position="595"/>
        <end position="748"/>
    </location>
</feature>
<evidence type="ECO:0000259" key="11">
    <source>
        <dbReference type="Pfam" id="PF02769"/>
    </source>
</evidence>
<comment type="subunit">
    <text evidence="10">Monomer.</text>
</comment>
<evidence type="ECO:0000313" key="16">
    <source>
        <dbReference type="Proteomes" id="UP000245375"/>
    </source>
</evidence>
<dbReference type="GO" id="GO:0004642">
    <property type="term" value="F:phosphoribosylformylglycinamidine synthase activity"/>
    <property type="evidence" value="ECO:0007669"/>
    <property type="project" value="UniProtKB-UniRule"/>
</dbReference>
<comment type="caution">
    <text evidence="10">Lacks conserved residue(s) required for the propagation of feature annotation.</text>
</comment>
<dbReference type="InterPro" id="IPR036604">
    <property type="entry name" value="PurS-like_sf"/>
</dbReference>
<feature type="domain" description="Phosphoribosylformylglycinamidine synthase N-terminal" evidence="13">
    <location>
        <begin position="12"/>
        <end position="86"/>
    </location>
</feature>
<evidence type="ECO:0000256" key="2">
    <source>
        <dbReference type="ARBA" id="ARBA00008608"/>
    </source>
</evidence>
<evidence type="ECO:0000259" key="12">
    <source>
        <dbReference type="Pfam" id="PF18072"/>
    </source>
</evidence>
<feature type="binding site" evidence="10">
    <location>
        <position position="668"/>
    </location>
    <ligand>
        <name>Mg(2+)</name>
        <dbReference type="ChEBI" id="CHEBI:18420"/>
    </ligand>
</feature>
<dbReference type="InterPro" id="IPR055181">
    <property type="entry name" value="FGAR-AT_PurM_N-like"/>
</dbReference>
<dbReference type="SUPFAM" id="SSF82697">
    <property type="entry name" value="PurS-like"/>
    <property type="match status" value="1"/>
</dbReference>
<comment type="catalytic activity">
    <reaction evidence="10">
        <text>N(2)-formyl-N(1)-(5-phospho-beta-D-ribosyl)glycinamide + L-glutamine + ATP + H2O = 2-formamido-N(1)-(5-O-phospho-beta-D-ribosyl)acetamidine + L-glutamate + ADP + phosphate + H(+)</text>
        <dbReference type="Rhea" id="RHEA:17129"/>
        <dbReference type="ChEBI" id="CHEBI:15377"/>
        <dbReference type="ChEBI" id="CHEBI:15378"/>
        <dbReference type="ChEBI" id="CHEBI:29985"/>
        <dbReference type="ChEBI" id="CHEBI:30616"/>
        <dbReference type="ChEBI" id="CHEBI:43474"/>
        <dbReference type="ChEBI" id="CHEBI:58359"/>
        <dbReference type="ChEBI" id="CHEBI:147286"/>
        <dbReference type="ChEBI" id="CHEBI:147287"/>
        <dbReference type="ChEBI" id="CHEBI:456216"/>
        <dbReference type="EC" id="6.3.5.3"/>
    </reaction>
</comment>
<evidence type="ECO:0000256" key="6">
    <source>
        <dbReference type="ARBA" id="ARBA00022755"/>
    </source>
</evidence>
<reference evidence="16" key="2">
    <citation type="submission" date="2018-05" db="EMBL/GenBank/DDBJ databases">
        <title>Algibacter marinivivus sp. nov., isolated from sample around a algae.</title>
        <authorList>
            <person name="Lu D."/>
        </authorList>
    </citation>
    <scope>NUCLEOTIDE SEQUENCE [LARGE SCALE GENOMIC DNA]</scope>
    <source>
        <strain evidence="16">ZY111</strain>
    </source>
</reference>
<evidence type="ECO:0000256" key="10">
    <source>
        <dbReference type="HAMAP-Rule" id="MF_00419"/>
    </source>
</evidence>
<gene>
    <name evidence="10" type="primary">purL</name>
    <name evidence="15" type="ORF">DIS18_01155</name>
</gene>
<protein>
    <recommendedName>
        <fullName evidence="10">Phosphoribosylformylglycinamidine synthase</fullName>
        <shortName evidence="10">FGAM synthase</shortName>
        <shortName evidence="10">FGAMS</shortName>
        <ecNumber evidence="10">6.3.5.3</ecNumber>
    </recommendedName>
    <alternativeName>
        <fullName evidence="10">Formylglycinamide ribonucleotide amidotransferase</fullName>
        <shortName evidence="10">FGAR amidotransferase</shortName>
        <shortName evidence="10">FGAR-AT</shortName>
    </alternativeName>
</protein>
<keyword evidence="8 10" id="KW-0460">Magnesium</keyword>
<dbReference type="GO" id="GO:0005737">
    <property type="term" value="C:cytoplasm"/>
    <property type="evidence" value="ECO:0007669"/>
    <property type="project" value="UniProtKB-SubCell"/>
</dbReference>
<organism evidence="15 16">
    <name type="scientific">Algibacter marinivivus</name>
    <dbReference type="NCBI Taxonomy" id="2100723"/>
    <lineage>
        <taxon>Bacteria</taxon>
        <taxon>Pseudomonadati</taxon>
        <taxon>Bacteroidota</taxon>
        <taxon>Flavobacteriia</taxon>
        <taxon>Flavobacteriales</taxon>
        <taxon>Flavobacteriaceae</taxon>
        <taxon>Algibacter</taxon>
    </lineage>
</organism>
<keyword evidence="16" id="KW-1185">Reference proteome</keyword>
<feature type="domain" description="PurM-like C-terminal" evidence="11">
    <location>
        <begin position="380"/>
        <end position="535"/>
    </location>
</feature>
<feature type="active site" evidence="10">
    <location>
        <position position="1182"/>
    </location>
</feature>
<comment type="caution">
    <text evidence="15">The sequence shown here is derived from an EMBL/GenBank/DDBJ whole genome shotgun (WGS) entry which is preliminary data.</text>
</comment>
<feature type="binding site" evidence="10">
    <location>
        <position position="664"/>
    </location>
    <ligand>
        <name>Mg(2+)</name>
        <dbReference type="ChEBI" id="CHEBI:18420"/>
    </ligand>
</feature>
<reference evidence="15 16" key="1">
    <citation type="submission" date="2018-05" db="EMBL/GenBank/DDBJ databases">
        <title>Algibacter marinivivus sp. nov., isolated from sample around a algae.</title>
        <authorList>
            <person name="Zhong X."/>
        </authorList>
    </citation>
    <scope>NUCLEOTIDE SEQUENCE [LARGE SCALE GENOMIC DNA]</scope>
    <source>
        <strain evidence="15 16">ZY111</strain>
    </source>
</reference>
<dbReference type="RefSeq" id="WP_109351214.1">
    <property type="nucleotide sequence ID" value="NZ_QFRI01000001.1"/>
</dbReference>
<evidence type="ECO:0000256" key="7">
    <source>
        <dbReference type="ARBA" id="ARBA00022840"/>
    </source>
</evidence>
<evidence type="ECO:0000259" key="14">
    <source>
        <dbReference type="Pfam" id="PF22689"/>
    </source>
</evidence>
<keyword evidence="5 10" id="KW-0547">Nucleotide-binding</keyword>
<dbReference type="InterPro" id="IPR010918">
    <property type="entry name" value="PurM-like_C_dom"/>
</dbReference>
<accession>A0A2U2X617</accession>
<comment type="similarity">
    <text evidence="2 10">In the N-terminal section; belongs to the FGAMS family.</text>
</comment>
<feature type="domain" description="PurM-like C-terminal" evidence="11">
    <location>
        <begin position="780"/>
        <end position="905"/>
    </location>
</feature>
<dbReference type="Pfam" id="PF18072">
    <property type="entry name" value="FGAR-AT_linker"/>
    <property type="match status" value="1"/>
</dbReference>
<dbReference type="InterPro" id="IPR029062">
    <property type="entry name" value="Class_I_gatase-like"/>
</dbReference>
<dbReference type="Pfam" id="PF18076">
    <property type="entry name" value="FGAR-AT_N"/>
    <property type="match status" value="1"/>
</dbReference>
<evidence type="ECO:0000256" key="9">
    <source>
        <dbReference type="ARBA" id="ARBA00022962"/>
    </source>
</evidence>
<dbReference type="Gene3D" id="1.10.8.750">
    <property type="entry name" value="Phosphoribosylformylglycinamidine synthase, linker domain"/>
    <property type="match status" value="1"/>
</dbReference>
<feature type="domain" description="Phosphoribosylformylglycinamidine synthase linker" evidence="12">
    <location>
        <begin position="122"/>
        <end position="171"/>
    </location>
</feature>
<evidence type="ECO:0000256" key="1">
    <source>
        <dbReference type="ARBA" id="ARBA00004920"/>
    </source>
</evidence>
<reference evidence="16" key="3">
    <citation type="submission" date="2018-05" db="EMBL/GenBank/DDBJ databases">
        <authorList>
            <person name="Lu D."/>
        </authorList>
    </citation>
    <scope>NUCLEOTIDE SEQUENCE [LARGE SCALE GENOMIC DNA]</scope>
    <source>
        <strain evidence="16">ZY111</strain>
    </source>
</reference>
<evidence type="ECO:0000256" key="3">
    <source>
        <dbReference type="ARBA" id="ARBA00022598"/>
    </source>
</evidence>
<dbReference type="PANTHER" id="PTHR10099:SF1">
    <property type="entry name" value="PHOSPHORIBOSYLFORMYLGLYCINAMIDINE SYNTHASE"/>
    <property type="match status" value="1"/>
</dbReference>
<keyword evidence="7 10" id="KW-0067">ATP-binding</keyword>
<dbReference type="Pfam" id="PF13507">
    <property type="entry name" value="GATase_5"/>
    <property type="match status" value="1"/>
</dbReference>
<dbReference type="InterPro" id="IPR036921">
    <property type="entry name" value="PurM-like_N_sf"/>
</dbReference>
<keyword evidence="3 10" id="KW-0436">Ligase</keyword>
<dbReference type="GO" id="GO:0006189">
    <property type="term" value="P:'de novo' IMP biosynthetic process"/>
    <property type="evidence" value="ECO:0007669"/>
    <property type="project" value="UniProtKB-UniRule"/>
</dbReference>
<keyword evidence="9 10" id="KW-0315">Glutamine amidotransferase</keyword>
<keyword evidence="10" id="KW-0963">Cytoplasm</keyword>